<dbReference type="Gene3D" id="3.40.50.2000">
    <property type="entry name" value="Glycogen Phosphorylase B"/>
    <property type="match status" value="2"/>
</dbReference>
<dbReference type="InterPro" id="IPR028098">
    <property type="entry name" value="Glyco_trans_4-like_N"/>
</dbReference>
<dbReference type="Pfam" id="PF13477">
    <property type="entry name" value="Glyco_trans_4_2"/>
    <property type="match status" value="1"/>
</dbReference>
<dbReference type="PANTHER" id="PTHR12526">
    <property type="entry name" value="GLYCOSYLTRANSFERASE"/>
    <property type="match status" value="1"/>
</dbReference>
<reference evidence="3" key="1">
    <citation type="submission" date="2019-08" db="EMBL/GenBank/DDBJ databases">
        <authorList>
            <person name="Kucharzyk K."/>
            <person name="Murdoch R.W."/>
            <person name="Higgins S."/>
            <person name="Loffler F."/>
        </authorList>
    </citation>
    <scope>NUCLEOTIDE SEQUENCE</scope>
</reference>
<feature type="domain" description="Glycosyl transferase family 1" evidence="1">
    <location>
        <begin position="194"/>
        <end position="357"/>
    </location>
</feature>
<dbReference type="CDD" id="cd03808">
    <property type="entry name" value="GT4_CapM-like"/>
    <property type="match status" value="1"/>
</dbReference>
<proteinExistence type="predicted"/>
<dbReference type="GO" id="GO:0016757">
    <property type="term" value="F:glycosyltransferase activity"/>
    <property type="evidence" value="ECO:0007669"/>
    <property type="project" value="UniProtKB-KW"/>
</dbReference>
<keyword evidence="3" id="KW-0328">Glycosyltransferase</keyword>
<dbReference type="Pfam" id="PF00534">
    <property type="entry name" value="Glycos_transf_1"/>
    <property type="match status" value="1"/>
</dbReference>
<name>A0A644YS62_9ZZZZ</name>
<accession>A0A644YS62</accession>
<feature type="domain" description="Glycosyltransferase subfamily 4-like N-terminal" evidence="2">
    <location>
        <begin position="4"/>
        <end position="157"/>
    </location>
</feature>
<organism evidence="3">
    <name type="scientific">bioreactor metagenome</name>
    <dbReference type="NCBI Taxonomy" id="1076179"/>
    <lineage>
        <taxon>unclassified sequences</taxon>
        <taxon>metagenomes</taxon>
        <taxon>ecological metagenomes</taxon>
    </lineage>
</organism>
<dbReference type="EMBL" id="VSSQ01005376">
    <property type="protein sequence ID" value="MPM28904.1"/>
    <property type="molecule type" value="Genomic_DNA"/>
</dbReference>
<dbReference type="InterPro" id="IPR001296">
    <property type="entry name" value="Glyco_trans_1"/>
</dbReference>
<sequence>MKKVLILASVASMIDQFTMPNIHILIKKGFKVHAAANFEEGNTSSPERITEFKKELEALGVIFFQIEFSREITNVRSNFRAYRQIKKLMLQNDYSFVHCHSPIGGVCGRLAGRATGTKVIYTAHGFHFFKGAPIINWLLFYPVERFLARYTDVLITINKEDYAVAQRFSAKMVKYVPGIGVDTKRFETHSTYNRGTIRAKLGIKDERIVFVSVGELNKGKNHECVIRALSHLPYQEFTYLICGIGSLDIYLLSLVRKLGLEKRVFLLGFRKDIPEILSAADVFLFPSLREGLPVALMEAMASGLPVVCSNIRGNSDLIEGEKGGYLVAPNEKDFRSAIEQILNNRPLWKKMGEFNKQVISEYDVSVIEKHTMEIYAI</sequence>
<keyword evidence="3" id="KW-0808">Transferase</keyword>
<comment type="caution">
    <text evidence="3">The sequence shown here is derived from an EMBL/GenBank/DDBJ whole genome shotgun (WGS) entry which is preliminary data.</text>
</comment>
<dbReference type="SUPFAM" id="SSF53756">
    <property type="entry name" value="UDP-Glycosyltransferase/glycogen phosphorylase"/>
    <property type="match status" value="1"/>
</dbReference>
<dbReference type="AlphaFoldDB" id="A0A644YS62"/>
<gene>
    <name evidence="3" type="primary">epsD_3</name>
    <name evidence="3" type="ORF">SDC9_75441</name>
</gene>
<evidence type="ECO:0000259" key="1">
    <source>
        <dbReference type="Pfam" id="PF00534"/>
    </source>
</evidence>
<protein>
    <submittedName>
        <fullName evidence="3">Putative glycosyltransferase EpsD</fullName>
        <ecNumber evidence="3">2.4.-.-</ecNumber>
    </submittedName>
</protein>
<dbReference type="EC" id="2.4.-.-" evidence="3"/>
<dbReference type="PANTHER" id="PTHR12526:SF630">
    <property type="entry name" value="GLYCOSYLTRANSFERASE"/>
    <property type="match status" value="1"/>
</dbReference>
<evidence type="ECO:0000313" key="3">
    <source>
        <dbReference type="EMBL" id="MPM28904.1"/>
    </source>
</evidence>
<evidence type="ECO:0000259" key="2">
    <source>
        <dbReference type="Pfam" id="PF13477"/>
    </source>
</evidence>